<dbReference type="Pfam" id="PF00069">
    <property type="entry name" value="Pkinase"/>
    <property type="match status" value="1"/>
</dbReference>
<name>A0A8K0X9V9_9PEZI</name>
<dbReference type="Pfam" id="PF06985">
    <property type="entry name" value="HET"/>
    <property type="match status" value="1"/>
</dbReference>
<dbReference type="GO" id="GO:0004672">
    <property type="term" value="F:protein kinase activity"/>
    <property type="evidence" value="ECO:0007669"/>
    <property type="project" value="InterPro"/>
</dbReference>
<accession>A0A8K0X9V9</accession>
<comment type="caution">
    <text evidence="3">The sequence shown here is derived from an EMBL/GenBank/DDBJ whole genome shotgun (WGS) entry which is preliminary data.</text>
</comment>
<evidence type="ECO:0000313" key="4">
    <source>
        <dbReference type="Proteomes" id="UP000813385"/>
    </source>
</evidence>
<gene>
    <name evidence="3" type="ORF">B0T11DRAFT_270310</name>
</gene>
<dbReference type="EMBL" id="JAGPXD010000001">
    <property type="protein sequence ID" value="KAH7375410.1"/>
    <property type="molecule type" value="Genomic_DNA"/>
</dbReference>
<dbReference type="PANTHER" id="PTHR33112">
    <property type="entry name" value="DOMAIN PROTEIN, PUTATIVE-RELATED"/>
    <property type="match status" value="1"/>
</dbReference>
<dbReference type="InterPro" id="IPR000719">
    <property type="entry name" value="Prot_kinase_dom"/>
</dbReference>
<dbReference type="PANTHER" id="PTHR33112:SF10">
    <property type="entry name" value="TOL"/>
    <property type="match status" value="1"/>
</dbReference>
<dbReference type="SUPFAM" id="SSF56112">
    <property type="entry name" value="Protein kinase-like (PK-like)"/>
    <property type="match status" value="1"/>
</dbReference>
<protein>
    <recommendedName>
        <fullName evidence="2">Protein kinase domain-containing protein</fullName>
    </recommendedName>
</protein>
<feature type="domain" description="Protein kinase" evidence="2">
    <location>
        <begin position="167"/>
        <end position="492"/>
    </location>
</feature>
<evidence type="ECO:0000256" key="1">
    <source>
        <dbReference type="SAM" id="MobiDB-lite"/>
    </source>
</evidence>
<keyword evidence="4" id="KW-1185">Reference proteome</keyword>
<dbReference type="CDD" id="cd00180">
    <property type="entry name" value="PKc"/>
    <property type="match status" value="1"/>
</dbReference>
<dbReference type="AlphaFoldDB" id="A0A8K0X9V9"/>
<dbReference type="InterPro" id="IPR011009">
    <property type="entry name" value="Kinase-like_dom_sf"/>
</dbReference>
<feature type="region of interest" description="Disordered" evidence="1">
    <location>
        <begin position="503"/>
        <end position="554"/>
    </location>
</feature>
<evidence type="ECO:0000313" key="3">
    <source>
        <dbReference type="EMBL" id="KAH7375410.1"/>
    </source>
</evidence>
<reference evidence="3" key="1">
    <citation type="journal article" date="2021" name="Nat. Commun.">
        <title>Genetic determinants of endophytism in the Arabidopsis root mycobiome.</title>
        <authorList>
            <person name="Mesny F."/>
            <person name="Miyauchi S."/>
            <person name="Thiergart T."/>
            <person name="Pickel B."/>
            <person name="Atanasova L."/>
            <person name="Karlsson M."/>
            <person name="Huettel B."/>
            <person name="Barry K.W."/>
            <person name="Haridas S."/>
            <person name="Chen C."/>
            <person name="Bauer D."/>
            <person name="Andreopoulos W."/>
            <person name="Pangilinan J."/>
            <person name="LaButti K."/>
            <person name="Riley R."/>
            <person name="Lipzen A."/>
            <person name="Clum A."/>
            <person name="Drula E."/>
            <person name="Henrissat B."/>
            <person name="Kohler A."/>
            <person name="Grigoriev I.V."/>
            <person name="Martin F.M."/>
            <person name="Hacquard S."/>
        </authorList>
    </citation>
    <scope>NUCLEOTIDE SEQUENCE</scope>
    <source>
        <strain evidence="3">MPI-CAGE-AT-0016</strain>
    </source>
</reference>
<dbReference type="Gene3D" id="1.10.510.10">
    <property type="entry name" value="Transferase(Phosphotransferase) domain 1"/>
    <property type="match status" value="1"/>
</dbReference>
<dbReference type="Proteomes" id="UP000813385">
    <property type="component" value="Unassembled WGS sequence"/>
</dbReference>
<proteinExistence type="predicted"/>
<evidence type="ECO:0000259" key="2">
    <source>
        <dbReference type="PROSITE" id="PS50011"/>
    </source>
</evidence>
<dbReference type="SMART" id="SM00220">
    <property type="entry name" value="S_TKc"/>
    <property type="match status" value="1"/>
</dbReference>
<dbReference type="InterPro" id="IPR010730">
    <property type="entry name" value="HET"/>
</dbReference>
<sequence>MSEPPDTNGTELRGAIEKALRRNHKNQSFLPADQAAGLTNREAVTRELRRIYSNENDIQWLTDYVISDSSKATALYLLLANINNLAALLGLAKHGYCDADLPVYLAGQSLSSVSWTSKSGKPEMWPVLEDWDLNDLFYLRQWIFLAPVFSKDKFHHELESKSRLPFMIRHNPEGKGHYSSVCKVEIHGAHQRVFSSAGTNTTFEAALKDIEKGAEAFAQEDKFLEIVRLVNHRHLISPLASLTYRQSDEAGSFLFPWADGGNLTQAWRGEALRDGVARRGNRDLARWALTQIHGLCDALKALHSKEGRHGDIKPENILLFHDSDPSPGTLQIADFGLGRFHSKSTGERRRRGQKTKTPTVTSRYAPPEFVINIGGQLPRSQDVWSLGCVFLEFVAWAVWGIKGLDELDRIHNFWQDNGHHEPRSLHDTAKVVVDKAKKVLSGNNQSPAALHDLVDLVEVRMLVAEQERWKADQLMERLGGIFQRAMADQEYLLDLSLGSRLDTQETTSAAPGAENRADGGSVDTPRTGLPAIRLSDETGKTFPPISPEPHKQRIIPTNQDPLDPDASHDIWTSKADNAFAKALYQSTGWPLALQSTQTNTLCNRCAGIDVWAQNLQLAVQKDELAESSRYCHLCKLLHVPFSRHEASEGKRLLITRVGSGLVVEPDCLPILSLYIDPEHVEHPIKEAQIGRPLLPEPGSIHQFELMKAWINNCLTTHGHTGAKAVLSFGDRPTRVIDVGSTAQPVLRLLDGKDMVTQDYVALSHCWGPRRELHFGKTVADNYLARQTAIDSGDLPQNFQDAVDVARGLEVRYLWIDSICIIQHDNEDWKRESVRMEQVYSNAKCVLAASSAGSTTDGFLRHTRKPREFVTLTSPSGTKSYVCENIDNFNQDVEESVLSKRGWVLQERVLARRTIHFAAAQTYFECGHGKHCESLMKLSNDRSATLGDSDFPRAAEKFFRGRRIMLIQNLYELYSKRDFGQLTDRPIGISGLEKRLASAFKTRGGYGVFDGPYLERNLLWIAAVNGNLKPIDFAETRKVPSWSWMAYSGAISYIPIDFRKVQWTGDVKSPFNTDSGGTGKQHWEANGSQAMPVLGLSKLYRLAATLQLVDLRRKIIFDRRDTINSKVDDLRCVILGKQQPDRDSGSPSCYVLIIREIKRSKAGGQAVFERLGAGELGDDQIDFASHESGVLH</sequence>
<dbReference type="GO" id="GO:0005524">
    <property type="term" value="F:ATP binding"/>
    <property type="evidence" value="ECO:0007669"/>
    <property type="project" value="InterPro"/>
</dbReference>
<organism evidence="3 4">
    <name type="scientific">Plectosphaerella cucumerina</name>
    <dbReference type="NCBI Taxonomy" id="40658"/>
    <lineage>
        <taxon>Eukaryota</taxon>
        <taxon>Fungi</taxon>
        <taxon>Dikarya</taxon>
        <taxon>Ascomycota</taxon>
        <taxon>Pezizomycotina</taxon>
        <taxon>Sordariomycetes</taxon>
        <taxon>Hypocreomycetidae</taxon>
        <taxon>Glomerellales</taxon>
        <taxon>Plectosphaerellaceae</taxon>
        <taxon>Plectosphaerella</taxon>
    </lineage>
</organism>
<dbReference type="OrthoDB" id="5125733at2759"/>
<dbReference type="PROSITE" id="PS50011">
    <property type="entry name" value="PROTEIN_KINASE_DOM"/>
    <property type="match status" value="1"/>
</dbReference>